<protein>
    <submittedName>
        <fullName evidence="4">Uncharacterized protein</fullName>
    </submittedName>
</protein>
<keyword evidence="2" id="KW-0689">Ribosomal protein</keyword>
<dbReference type="GO" id="GO:0006412">
    <property type="term" value="P:translation"/>
    <property type="evidence" value="ECO:0007669"/>
    <property type="project" value="InterPro"/>
</dbReference>
<dbReference type="Proteomes" id="UP000326458">
    <property type="component" value="Unassembled WGS sequence"/>
</dbReference>
<proteinExistence type="inferred from homology"/>
<accession>A0A5N3VIK0</accession>
<dbReference type="GO" id="GO:0005840">
    <property type="term" value="C:ribosome"/>
    <property type="evidence" value="ECO:0007669"/>
    <property type="project" value="UniProtKB-KW"/>
</dbReference>
<evidence type="ECO:0000256" key="3">
    <source>
        <dbReference type="ARBA" id="ARBA00023274"/>
    </source>
</evidence>
<dbReference type="AlphaFoldDB" id="A0A5N3VIK0"/>
<dbReference type="EMBL" id="VCEA01000002">
    <property type="protein sequence ID" value="KAB0349140.1"/>
    <property type="molecule type" value="Genomic_DNA"/>
</dbReference>
<evidence type="ECO:0000256" key="2">
    <source>
        <dbReference type="ARBA" id="ARBA00022980"/>
    </source>
</evidence>
<keyword evidence="5" id="KW-1185">Reference proteome</keyword>
<keyword evidence="3" id="KW-0687">Ribonucleoprotein</keyword>
<sequence length="73" mass="8501">SLTPGNRIVYLYTKKVGIALKSTCDLRFFMRLSEARRHVSQAWIKCTFLIEDQKIIVKVLRAEAQSQKAKFKK</sequence>
<dbReference type="InterPro" id="IPR008195">
    <property type="entry name" value="Ribosomal_eL34"/>
</dbReference>
<dbReference type="GO" id="GO:0003735">
    <property type="term" value="F:structural constituent of ribosome"/>
    <property type="evidence" value="ECO:0007669"/>
    <property type="project" value="InterPro"/>
</dbReference>
<evidence type="ECO:0000313" key="4">
    <source>
        <dbReference type="EMBL" id="KAB0349140.1"/>
    </source>
</evidence>
<feature type="non-terminal residue" evidence="4">
    <location>
        <position position="1"/>
    </location>
</feature>
<comment type="similarity">
    <text evidence="1">Belongs to the eukaryotic ribosomal protein eL34 family.</text>
</comment>
<organism evidence="4 5">
    <name type="scientific">Muntiacus muntjak</name>
    <name type="common">Barking deer</name>
    <name type="synonym">Indian muntjac</name>
    <dbReference type="NCBI Taxonomy" id="9888"/>
    <lineage>
        <taxon>Eukaryota</taxon>
        <taxon>Metazoa</taxon>
        <taxon>Chordata</taxon>
        <taxon>Craniata</taxon>
        <taxon>Vertebrata</taxon>
        <taxon>Euteleostomi</taxon>
        <taxon>Mammalia</taxon>
        <taxon>Eutheria</taxon>
        <taxon>Laurasiatheria</taxon>
        <taxon>Artiodactyla</taxon>
        <taxon>Ruminantia</taxon>
        <taxon>Pecora</taxon>
        <taxon>Cervidae</taxon>
        <taxon>Muntiacinae</taxon>
        <taxon>Muntiacus</taxon>
    </lineage>
</organism>
<dbReference type="GO" id="GO:1990904">
    <property type="term" value="C:ribonucleoprotein complex"/>
    <property type="evidence" value="ECO:0007669"/>
    <property type="project" value="UniProtKB-KW"/>
</dbReference>
<gene>
    <name evidence="4" type="ORF">FD754_013997</name>
</gene>
<dbReference type="PANTHER" id="PTHR46595">
    <property type="entry name" value="60S RIBOSOMAL PROTEIN L34"/>
    <property type="match status" value="1"/>
</dbReference>
<evidence type="ECO:0000313" key="5">
    <source>
        <dbReference type="Proteomes" id="UP000326458"/>
    </source>
</evidence>
<name>A0A5N3VIK0_MUNMU</name>
<comment type="caution">
    <text evidence="4">The sequence shown here is derived from an EMBL/GenBank/DDBJ whole genome shotgun (WGS) entry which is preliminary data.</text>
</comment>
<reference evidence="4 5" key="1">
    <citation type="submission" date="2019-06" db="EMBL/GenBank/DDBJ databases">
        <title>Discovery of a novel chromosome fission-fusion reversal in muntjac.</title>
        <authorList>
            <person name="Mudd A.B."/>
            <person name="Bredeson J.V."/>
            <person name="Baum R."/>
            <person name="Hockemeyer D."/>
            <person name="Rokhsar D.S."/>
        </authorList>
    </citation>
    <scope>NUCLEOTIDE SEQUENCE [LARGE SCALE GENOMIC DNA]</scope>
    <source>
        <strain evidence="4">UTSW_UCB_Mm</strain>
        <tissue evidence="4">Fibroblast cell line</tissue>
    </source>
</reference>
<evidence type="ECO:0000256" key="1">
    <source>
        <dbReference type="ARBA" id="ARBA00009875"/>
    </source>
</evidence>